<dbReference type="RefSeq" id="WP_142947398.1">
    <property type="nucleotide sequence ID" value="NZ_ARXR01000007.1"/>
</dbReference>
<comment type="caution">
    <text evidence="2">The sequence shown here is derived from an EMBL/GenBank/DDBJ whole genome shotgun (WGS) entry which is preliminary data.</text>
</comment>
<keyword evidence="3" id="KW-1185">Reference proteome</keyword>
<accession>A0ABS0AEG6</accession>
<proteinExistence type="predicted"/>
<evidence type="ECO:0000313" key="3">
    <source>
        <dbReference type="Proteomes" id="UP000644441"/>
    </source>
</evidence>
<organism evidence="2 3">
    <name type="scientific">Alloalcanivorax venustensis ISO4</name>
    <dbReference type="NCBI Taxonomy" id="1177184"/>
    <lineage>
        <taxon>Bacteria</taxon>
        <taxon>Pseudomonadati</taxon>
        <taxon>Pseudomonadota</taxon>
        <taxon>Gammaproteobacteria</taxon>
        <taxon>Oceanospirillales</taxon>
        <taxon>Alcanivoracaceae</taxon>
        <taxon>Alloalcanivorax</taxon>
    </lineage>
</organism>
<feature type="transmembrane region" description="Helical" evidence="1">
    <location>
        <begin position="47"/>
        <end position="68"/>
    </location>
</feature>
<name>A0ABS0AEG6_9GAMM</name>
<dbReference type="Proteomes" id="UP000644441">
    <property type="component" value="Unassembled WGS sequence"/>
</dbReference>
<evidence type="ECO:0008006" key="4">
    <source>
        <dbReference type="Google" id="ProtNLM"/>
    </source>
</evidence>
<gene>
    <name evidence="2" type="ORF">ISO4_01145</name>
</gene>
<reference evidence="2 3" key="1">
    <citation type="submission" date="2012-09" db="EMBL/GenBank/DDBJ databases">
        <title>Genome Sequence of alkane-degrading Bacterium Alcanivorax venustensis ISO4.</title>
        <authorList>
            <person name="Lai Q."/>
            <person name="Shao Z."/>
        </authorList>
    </citation>
    <scope>NUCLEOTIDE SEQUENCE [LARGE SCALE GENOMIC DNA]</scope>
    <source>
        <strain evidence="2 3">ISO4</strain>
    </source>
</reference>
<keyword evidence="1" id="KW-1133">Transmembrane helix</keyword>
<evidence type="ECO:0000256" key="1">
    <source>
        <dbReference type="SAM" id="Phobius"/>
    </source>
</evidence>
<sequence length="108" mass="11631">MTTGTFRLLLVLWAALFALLFVVIVIPPLIGDPDLLAAISAGFVNPYATGYSLDTIMCWVVLTTWVAYEAKARPVKHGWIAPLLGLVPGVATGFAVYLLLRLNSGTNK</sequence>
<dbReference type="GeneID" id="99765722"/>
<dbReference type="Pfam" id="PF11196">
    <property type="entry name" value="DUF2834"/>
    <property type="match status" value="1"/>
</dbReference>
<protein>
    <recommendedName>
        <fullName evidence="4">DUF2834 domain-containing protein</fullName>
    </recommendedName>
</protein>
<dbReference type="EMBL" id="ARXR01000007">
    <property type="protein sequence ID" value="MBF5052543.1"/>
    <property type="molecule type" value="Genomic_DNA"/>
</dbReference>
<keyword evidence="1" id="KW-0472">Membrane</keyword>
<evidence type="ECO:0000313" key="2">
    <source>
        <dbReference type="EMBL" id="MBF5052543.1"/>
    </source>
</evidence>
<feature type="transmembrane region" description="Helical" evidence="1">
    <location>
        <begin position="80"/>
        <end position="100"/>
    </location>
</feature>
<keyword evidence="1" id="KW-0812">Transmembrane</keyword>
<dbReference type="InterPro" id="IPR021362">
    <property type="entry name" value="DUF2834"/>
</dbReference>